<dbReference type="EMBL" id="CP001511">
    <property type="protein sequence ID" value="ACS43600.1"/>
    <property type="molecule type" value="Genomic_DNA"/>
</dbReference>
<dbReference type="Proteomes" id="UP000009081">
    <property type="component" value="Plasmid megaplasmid"/>
</dbReference>
<feature type="region of interest" description="Disordered" evidence="1">
    <location>
        <begin position="1"/>
        <end position="22"/>
    </location>
</feature>
<keyword evidence="2" id="KW-0614">Plasmid</keyword>
<organism evidence="2 3">
    <name type="scientific">Methylorubrum extorquens (strain ATCC 14718 / DSM 1338 / JCM 2805 / NCIMB 9133 / AM1)</name>
    <name type="common">Methylobacterium extorquens</name>
    <dbReference type="NCBI Taxonomy" id="272630"/>
    <lineage>
        <taxon>Bacteria</taxon>
        <taxon>Pseudomonadati</taxon>
        <taxon>Pseudomonadota</taxon>
        <taxon>Alphaproteobacteria</taxon>
        <taxon>Hyphomicrobiales</taxon>
        <taxon>Methylobacteriaceae</taxon>
        <taxon>Methylorubrum</taxon>
    </lineage>
</organism>
<evidence type="ECO:0000256" key="1">
    <source>
        <dbReference type="SAM" id="MobiDB-lite"/>
    </source>
</evidence>
<dbReference type="KEGG" id="mea:Mex_2p0756"/>
<evidence type="ECO:0000313" key="2">
    <source>
        <dbReference type="EMBL" id="ACS43600.1"/>
    </source>
</evidence>
<keyword evidence="3" id="KW-1185">Reference proteome</keyword>
<dbReference type="HOGENOM" id="CLU_1041345_0_0_5"/>
<dbReference type="AlphaFoldDB" id="C5B568"/>
<geneLocation type="plasmid" evidence="2 3">
    <name>megaplasmid</name>
</geneLocation>
<gene>
    <name evidence="2" type="ordered locus">MexAM1_META2p0756</name>
</gene>
<sequence>MNAHFPVPSRSRPDPDPPASPPPVYAGEALLLNWAHSAQQGMTVTFCLSSVHDLASHPFKGMRHGPSGQRLRFAVVQPDADADGGAGETGGGGRPVYDGEGMLLRWADDCDVGMMVRFLIDKGPDGTRGLHPFDGLHSGRKDGERLVVAVWAVSDDERVLDPRHLSRRRPFHTLDATQQAQILCRDARFSEWTRTNIARLLDDPGLRFGLDGLTGYEFASEAVRRYCGVRSRAELKCDTSAGERARGRLRQLMRAYDEFVWGPAAGR</sequence>
<dbReference type="OrthoDB" id="8480235at2"/>
<accession>C5B568</accession>
<feature type="compositionally biased region" description="Low complexity" evidence="1">
    <location>
        <begin position="1"/>
        <end position="10"/>
    </location>
</feature>
<name>C5B568_METEA</name>
<dbReference type="RefSeq" id="WP_012754038.1">
    <property type="nucleotide sequence ID" value="NC_012811.1"/>
</dbReference>
<reference evidence="2 3" key="1">
    <citation type="journal article" date="2009" name="PLoS ONE">
        <title>Methylobacterium genome sequences: a reference blueprint to investigate microbial metabolism of C1 compounds from natural and industrial sources.</title>
        <authorList>
            <person name="Vuilleumier S."/>
            <person name="Chistoserdova L."/>
            <person name="Lee M.-C."/>
            <person name="Bringel F."/>
            <person name="Lajus A."/>
            <person name="Zhou Y."/>
            <person name="Gourion B."/>
            <person name="Barbe V."/>
            <person name="Chang J."/>
            <person name="Cruveiller S."/>
            <person name="Dossat C."/>
            <person name="Gillett W."/>
            <person name="Gruffaz C."/>
            <person name="Haugen E."/>
            <person name="Hourcade E."/>
            <person name="Levy R."/>
            <person name="Mangenot S."/>
            <person name="Muller E."/>
            <person name="Nadalig T."/>
            <person name="Pagni M."/>
            <person name="Penny C."/>
            <person name="Peyraud R."/>
            <person name="Robinson D.G."/>
            <person name="Roche D."/>
            <person name="Rouy Z."/>
            <person name="Saenampechek C."/>
            <person name="Salvignol G."/>
            <person name="Vallenet D."/>
            <person name="Wu Z."/>
            <person name="Marx C.J."/>
            <person name="Vorholt J.A."/>
            <person name="Olson M.V."/>
            <person name="Kaul R."/>
            <person name="Weissenbach J."/>
            <person name="Medigue C."/>
            <person name="Lidstrom M.E."/>
        </authorList>
    </citation>
    <scope>NUCLEOTIDE SEQUENCE [LARGE SCALE GENOMIC DNA]</scope>
    <source>
        <strain evidence="3">ATCC 14718 / DSM 1338 / JCM 2805 / NCIMB 9133 / AM1</strain>
    </source>
</reference>
<proteinExistence type="predicted"/>
<protein>
    <submittedName>
        <fullName evidence="2">Uncharacterized protein</fullName>
    </submittedName>
</protein>
<evidence type="ECO:0000313" key="3">
    <source>
        <dbReference type="Proteomes" id="UP000009081"/>
    </source>
</evidence>